<dbReference type="Proteomes" id="UP001497497">
    <property type="component" value="Unassembled WGS sequence"/>
</dbReference>
<comment type="caution">
    <text evidence="3">The sequence shown here is derived from an EMBL/GenBank/DDBJ whole genome shotgun (WGS) entry which is preliminary data.</text>
</comment>
<dbReference type="GO" id="GO:0005737">
    <property type="term" value="C:cytoplasm"/>
    <property type="evidence" value="ECO:0007669"/>
    <property type="project" value="TreeGrafter"/>
</dbReference>
<dbReference type="SMART" id="SM01017">
    <property type="entry name" value="Arrestin_C"/>
    <property type="match status" value="1"/>
</dbReference>
<evidence type="ECO:0000259" key="2">
    <source>
        <dbReference type="SMART" id="SM01017"/>
    </source>
</evidence>
<sequence length="396" mass="45398">MEKLDVFEIILTNMTGVYHDGDILEGQVILELNKPMQMRGIKLHYTGEASVHWSEKNTDNEDDMFTKQYDYTNTEKYFDEVVHFLTHEHSNHKHKLETGRHTFPFQYQLPLGLPSTFEDTNGHVRYLVSCTIDRPWKVDFKTWHPFTVTSYLDLNMKPNCMQRQTGTRWKQFCCLWCKSGPIEATFHINRQGYVPGEAIKLNAEISNSSNKKMKLSYVDLIMKKTFHATTLSKIEWTQIARCKHPSISSHSEDVWKGDELVIPPLPPSFLTGCKIIDINYVVQLSIEPSGPYSRLTIPLDIIIGSVPLACITEDHINTYLPSTDREALDFSEMSLTPSLRNDNSLSGGDKSVQTPVTQYKESFFGPVAVCSVSSSHNRGKKQYTPMYPYYDSQSIK</sequence>
<accession>A0AAV2H9S5</accession>
<keyword evidence="4" id="KW-1185">Reference proteome</keyword>
<dbReference type="PANTHER" id="PTHR11188">
    <property type="entry name" value="ARRESTIN DOMAIN CONTAINING PROTEIN"/>
    <property type="match status" value="1"/>
</dbReference>
<evidence type="ECO:0000256" key="1">
    <source>
        <dbReference type="ARBA" id="ARBA00005298"/>
    </source>
</evidence>
<dbReference type="Pfam" id="PF02752">
    <property type="entry name" value="Arrestin_C"/>
    <property type="match status" value="1"/>
</dbReference>
<protein>
    <recommendedName>
        <fullName evidence="2">Arrestin C-terminal-like domain-containing protein</fullName>
    </recommendedName>
</protein>
<dbReference type="GO" id="GO:0015031">
    <property type="term" value="P:protein transport"/>
    <property type="evidence" value="ECO:0007669"/>
    <property type="project" value="TreeGrafter"/>
</dbReference>
<dbReference type="Gene3D" id="2.60.40.640">
    <property type="match status" value="2"/>
</dbReference>
<evidence type="ECO:0000313" key="4">
    <source>
        <dbReference type="Proteomes" id="UP001497497"/>
    </source>
</evidence>
<dbReference type="InterPro" id="IPR050357">
    <property type="entry name" value="Arrestin_domain-protein"/>
</dbReference>
<dbReference type="PANTHER" id="PTHR11188:SF176">
    <property type="entry name" value="ARRESTIN DOMAIN-CONTAINING PROTEIN 1"/>
    <property type="match status" value="1"/>
</dbReference>
<dbReference type="InterPro" id="IPR011022">
    <property type="entry name" value="Arrestin_C-like"/>
</dbReference>
<comment type="similarity">
    <text evidence="1">Belongs to the arrestin family.</text>
</comment>
<name>A0AAV2H9S5_LYMST</name>
<reference evidence="3 4" key="1">
    <citation type="submission" date="2024-04" db="EMBL/GenBank/DDBJ databases">
        <authorList>
            <consortium name="Genoscope - CEA"/>
            <person name="William W."/>
        </authorList>
    </citation>
    <scope>NUCLEOTIDE SEQUENCE [LARGE SCALE GENOMIC DNA]</scope>
</reference>
<dbReference type="EMBL" id="CAXITT010000069">
    <property type="protein sequence ID" value="CAL1530392.1"/>
    <property type="molecule type" value="Genomic_DNA"/>
</dbReference>
<feature type="domain" description="Arrestin C-terminal-like" evidence="2">
    <location>
        <begin position="178"/>
        <end position="308"/>
    </location>
</feature>
<gene>
    <name evidence="3" type="ORF">GSLYS_00004525001</name>
</gene>
<dbReference type="AlphaFoldDB" id="A0AAV2H9S5"/>
<dbReference type="Pfam" id="PF00339">
    <property type="entry name" value="Arrestin_N"/>
    <property type="match status" value="1"/>
</dbReference>
<dbReference type="InterPro" id="IPR014752">
    <property type="entry name" value="Arrestin-like_C"/>
</dbReference>
<dbReference type="SUPFAM" id="SSF81296">
    <property type="entry name" value="E set domains"/>
    <property type="match status" value="2"/>
</dbReference>
<proteinExistence type="inferred from homology"/>
<dbReference type="InterPro" id="IPR011021">
    <property type="entry name" value="Arrestin-like_N"/>
</dbReference>
<evidence type="ECO:0000313" key="3">
    <source>
        <dbReference type="EMBL" id="CAL1530392.1"/>
    </source>
</evidence>
<organism evidence="3 4">
    <name type="scientific">Lymnaea stagnalis</name>
    <name type="common">Great pond snail</name>
    <name type="synonym">Helix stagnalis</name>
    <dbReference type="NCBI Taxonomy" id="6523"/>
    <lineage>
        <taxon>Eukaryota</taxon>
        <taxon>Metazoa</taxon>
        <taxon>Spiralia</taxon>
        <taxon>Lophotrochozoa</taxon>
        <taxon>Mollusca</taxon>
        <taxon>Gastropoda</taxon>
        <taxon>Heterobranchia</taxon>
        <taxon>Euthyneura</taxon>
        <taxon>Panpulmonata</taxon>
        <taxon>Hygrophila</taxon>
        <taxon>Lymnaeoidea</taxon>
        <taxon>Lymnaeidae</taxon>
        <taxon>Lymnaea</taxon>
    </lineage>
</organism>
<dbReference type="InterPro" id="IPR014756">
    <property type="entry name" value="Ig_E-set"/>
</dbReference>